<keyword evidence="5" id="KW-1185">Reference proteome</keyword>
<evidence type="ECO:0000313" key="4">
    <source>
        <dbReference type="EMBL" id="KAL2048473.1"/>
    </source>
</evidence>
<dbReference type="Pfam" id="PF00583">
    <property type="entry name" value="Acetyltransf_1"/>
    <property type="match status" value="1"/>
</dbReference>
<dbReference type="PROSITE" id="PS51186">
    <property type="entry name" value="GNAT"/>
    <property type="match status" value="1"/>
</dbReference>
<dbReference type="InterPro" id="IPR000182">
    <property type="entry name" value="GNAT_dom"/>
</dbReference>
<dbReference type="PANTHER" id="PTHR45910">
    <property type="entry name" value="N-ALPHA-ACETYLTRANSFERASE 20"/>
    <property type="match status" value="1"/>
</dbReference>
<feature type="domain" description="N-acetyltransferase" evidence="3">
    <location>
        <begin position="2"/>
        <end position="166"/>
    </location>
</feature>
<dbReference type="InterPro" id="IPR016181">
    <property type="entry name" value="Acyl_CoA_acyltransferase"/>
</dbReference>
<organism evidence="4 5">
    <name type="scientific">Stereocaulon virgatum</name>
    <dbReference type="NCBI Taxonomy" id="373712"/>
    <lineage>
        <taxon>Eukaryota</taxon>
        <taxon>Fungi</taxon>
        <taxon>Dikarya</taxon>
        <taxon>Ascomycota</taxon>
        <taxon>Pezizomycotina</taxon>
        <taxon>Lecanoromycetes</taxon>
        <taxon>OSLEUM clade</taxon>
        <taxon>Lecanoromycetidae</taxon>
        <taxon>Lecanorales</taxon>
        <taxon>Lecanorineae</taxon>
        <taxon>Stereocaulaceae</taxon>
        <taxon>Stereocaulon</taxon>
    </lineage>
</organism>
<gene>
    <name evidence="4" type="ORF">N7G274_000385</name>
</gene>
<sequence>MTSLRAFRLQDLFHMSLTNLDPLTENYNIDYYMNYMMTWPSLFTVAEDQDGNIVGYIMGKVEEDPDWRQFTPHYLPWHGHVTALTVAPQYRRLGLAQTLSKALERGCEKEDAWFVDLFVRAGNQTAVGLYKGLGYSIFRRVVDYYSDDPTGRATGEDAFDMRKPLSRDKKLKHIRKNGEDFKIAPEDIYHG</sequence>
<protein>
    <recommendedName>
        <fullName evidence="3">N-acetyltransferase domain-containing protein</fullName>
    </recommendedName>
</protein>
<keyword evidence="2" id="KW-0012">Acyltransferase</keyword>
<name>A0ABR4AYB2_9LECA</name>
<dbReference type="InterPro" id="IPR051646">
    <property type="entry name" value="NatB_acetyltransferase_subunit"/>
</dbReference>
<comment type="caution">
    <text evidence="4">The sequence shown here is derived from an EMBL/GenBank/DDBJ whole genome shotgun (WGS) entry which is preliminary data.</text>
</comment>
<proteinExistence type="predicted"/>
<evidence type="ECO:0000259" key="3">
    <source>
        <dbReference type="PROSITE" id="PS51186"/>
    </source>
</evidence>
<reference evidence="4 5" key="1">
    <citation type="submission" date="2024-09" db="EMBL/GenBank/DDBJ databases">
        <title>Rethinking Asexuality: The Enigmatic Case of Functional Sexual Genes in Lepraria (Stereocaulaceae).</title>
        <authorList>
            <person name="Doellman M."/>
            <person name="Sun Y."/>
            <person name="Barcenas-Pena A."/>
            <person name="Lumbsch H.T."/>
            <person name="Grewe F."/>
        </authorList>
    </citation>
    <scope>NUCLEOTIDE SEQUENCE [LARGE SCALE GENOMIC DNA]</scope>
    <source>
        <strain evidence="4 5">Mercado 3170</strain>
    </source>
</reference>
<dbReference type="Proteomes" id="UP001590950">
    <property type="component" value="Unassembled WGS sequence"/>
</dbReference>
<dbReference type="Gene3D" id="3.40.630.30">
    <property type="match status" value="1"/>
</dbReference>
<accession>A0ABR4AYB2</accession>
<dbReference type="EMBL" id="JBEFKJ010000001">
    <property type="protein sequence ID" value="KAL2048473.1"/>
    <property type="molecule type" value="Genomic_DNA"/>
</dbReference>
<evidence type="ECO:0000313" key="5">
    <source>
        <dbReference type="Proteomes" id="UP001590950"/>
    </source>
</evidence>
<evidence type="ECO:0000256" key="2">
    <source>
        <dbReference type="ARBA" id="ARBA00023315"/>
    </source>
</evidence>
<evidence type="ECO:0000256" key="1">
    <source>
        <dbReference type="ARBA" id="ARBA00022679"/>
    </source>
</evidence>
<dbReference type="SUPFAM" id="SSF55729">
    <property type="entry name" value="Acyl-CoA N-acyltransferases (Nat)"/>
    <property type="match status" value="1"/>
</dbReference>
<keyword evidence="1" id="KW-0808">Transferase</keyword>
<dbReference type="CDD" id="cd04301">
    <property type="entry name" value="NAT_SF"/>
    <property type="match status" value="1"/>
</dbReference>
<dbReference type="PANTHER" id="PTHR45910:SF1">
    <property type="entry name" value="N-ALPHA-ACETYLTRANSFERASE 20"/>
    <property type="match status" value="1"/>
</dbReference>